<proteinExistence type="predicted"/>
<dbReference type="AlphaFoldDB" id="A0A4R3P0R4"/>
<gene>
    <name evidence="2" type="ORF">VCR4J5_710047</name>
    <name evidence="1" type="ORF">VCR5J5_1160077</name>
</gene>
<keyword evidence="3" id="KW-1185">Reference proteome</keyword>
<evidence type="ECO:0000313" key="3">
    <source>
        <dbReference type="Proteomes" id="UP000049077"/>
    </source>
</evidence>
<evidence type="ECO:0008006" key="5">
    <source>
        <dbReference type="Google" id="ProtNLM"/>
    </source>
</evidence>
<reference evidence="1 3" key="2">
    <citation type="submission" date="2014-06" db="EMBL/GenBank/DDBJ databases">
        <authorList>
            <person name="Le Roux F."/>
        </authorList>
    </citation>
    <scope>NUCLEOTIDE SEQUENCE</scope>
    <source>
        <strain evidence="2 3">J5-4</strain>
        <strain evidence="1">J5-5</strain>
    </source>
</reference>
<reference evidence="4" key="1">
    <citation type="submission" date="2014-06" db="EMBL/GenBank/DDBJ databases">
        <authorList>
            <person name="Le Roux Frederique"/>
        </authorList>
    </citation>
    <scope>NUCLEOTIDE SEQUENCE [LARGE SCALE GENOMIC DNA]</scope>
    <source>
        <strain evidence="4">J5-5</strain>
    </source>
</reference>
<dbReference type="Proteomes" id="UP000049495">
    <property type="component" value="Unassembled WGS sequence"/>
</dbReference>
<dbReference type="EMBL" id="CCJV01000020">
    <property type="protein sequence ID" value="CDS95537.1"/>
    <property type="molecule type" value="Genomic_DNA"/>
</dbReference>
<dbReference type="EMBL" id="CCJX01000159">
    <property type="protein sequence ID" value="CDT56393.1"/>
    <property type="molecule type" value="Genomic_DNA"/>
</dbReference>
<name>A0A4R3P0R4_9VIBR</name>
<comment type="caution">
    <text evidence="1">The sequence shown here is derived from an EMBL/GenBank/DDBJ whole genome shotgun (WGS) entry which is preliminary data.</text>
</comment>
<dbReference type="GeneID" id="93903642"/>
<evidence type="ECO:0000313" key="4">
    <source>
        <dbReference type="Proteomes" id="UP000049495"/>
    </source>
</evidence>
<dbReference type="Proteomes" id="UP000049077">
    <property type="component" value="Unassembled WGS sequence"/>
</dbReference>
<dbReference type="RefSeq" id="WP_055318343.1">
    <property type="nucleotide sequence ID" value="NZ_AP025479.1"/>
</dbReference>
<evidence type="ECO:0000313" key="1">
    <source>
        <dbReference type="EMBL" id="CDS95537.1"/>
    </source>
</evidence>
<evidence type="ECO:0000313" key="2">
    <source>
        <dbReference type="EMBL" id="CDT56393.1"/>
    </source>
</evidence>
<organism evidence="1 4">
    <name type="scientific">Vibrio crassostreae</name>
    <dbReference type="NCBI Taxonomy" id="246167"/>
    <lineage>
        <taxon>Bacteria</taxon>
        <taxon>Pseudomonadati</taxon>
        <taxon>Pseudomonadota</taxon>
        <taxon>Gammaproteobacteria</taxon>
        <taxon>Vibrionales</taxon>
        <taxon>Vibrionaceae</taxon>
        <taxon>Vibrio</taxon>
    </lineage>
</organism>
<accession>A0A4R3P0R4</accession>
<dbReference type="SUPFAM" id="SSF58104">
    <property type="entry name" value="Methyl-accepting chemotaxis protein (MCP) signaling domain"/>
    <property type="match status" value="1"/>
</dbReference>
<sequence>MGDALSAIEESVSIISDMNTQIASASGQKSVVAERVCEHLESVGEIARRNTTAIGGLSIQLSKQISFINQKIIWRVPTYPC</sequence>
<protein>
    <recommendedName>
        <fullName evidence="5">Methyl-accepting chemotaxis protein (MCP) signaling protein</fullName>
    </recommendedName>
</protein>